<evidence type="ECO:0000256" key="1">
    <source>
        <dbReference type="ARBA" id="ARBA00008061"/>
    </source>
</evidence>
<accession>A0A8J3JCD5</accession>
<sequence length="546" mass="60219">MGTAEPTARPVPDERDWWRDAVFYQIYPRSFADSNGDGVGDLDGIRGRLDYLARLGVDALWLSPFFTSPMADHGYDVADPRDVDPVFGDLAAFDRLVAEAHGRGIKVTIDLVPNHSSDEHAWFVEALASAPGSPARERYVFRDGRGPNGDEPPNNWPAVFGGPAWERVTEPDGTPGQWYLHLFDPKQPDLNWENPEVWADLERTLRFWLDRGVDGFRIDVAHGMAKPAGLPDMTPEVLAAIERDADGFTDGDHDHFRGARDLRWDNDGVHDIHRFVRKVLDDYPGAMAVGEVWVKDTERLRRYIRPDELHLAFEFRMVEARFRADEFRATIEAALSTVDGTGSPTTWVLSNHDIVRHVTRYGDGLVGTRRGRAAALLQLALPGVAYVYQGDELALPSVEPPDEALTDPTWERSGHTRRGRDNCRIPLPWSAGEPAYGFSDTADTWLPMPAGWSPLAAAEQDGDPASTLELYRSALSIRRTGQGFSGGLTFLDAPAGCLAFRRDGGLLCFVNTTNVPVSLPAGTVLLTSVPLTADGMLPGDASAWLV</sequence>
<dbReference type="RefSeq" id="WP_203660425.1">
    <property type="nucleotide sequence ID" value="NZ_BAAAZM010000011.1"/>
</dbReference>
<comment type="similarity">
    <text evidence="1">Belongs to the glycosyl hydrolase 13 family.</text>
</comment>
<dbReference type="EMBL" id="BOMB01000024">
    <property type="protein sequence ID" value="GID13408.1"/>
    <property type="molecule type" value="Genomic_DNA"/>
</dbReference>
<organism evidence="5 6">
    <name type="scientific">Actinocatenispora rupis</name>
    <dbReference type="NCBI Taxonomy" id="519421"/>
    <lineage>
        <taxon>Bacteria</taxon>
        <taxon>Bacillati</taxon>
        <taxon>Actinomycetota</taxon>
        <taxon>Actinomycetes</taxon>
        <taxon>Micromonosporales</taxon>
        <taxon>Micromonosporaceae</taxon>
        <taxon>Actinocatenispora</taxon>
    </lineage>
</organism>
<gene>
    <name evidence="5" type="ORF">Aru02nite_42970</name>
</gene>
<evidence type="ECO:0000256" key="3">
    <source>
        <dbReference type="SAM" id="MobiDB-lite"/>
    </source>
</evidence>
<dbReference type="Gene3D" id="3.90.400.10">
    <property type="entry name" value="Oligo-1,6-glucosidase, Domain 2"/>
    <property type="match status" value="1"/>
</dbReference>
<evidence type="ECO:0000256" key="2">
    <source>
        <dbReference type="ARBA" id="ARBA00023180"/>
    </source>
</evidence>
<dbReference type="Gene3D" id="3.20.20.80">
    <property type="entry name" value="Glycosidases"/>
    <property type="match status" value="1"/>
</dbReference>
<dbReference type="CDD" id="cd11332">
    <property type="entry name" value="AmyAc_OligoGlu_TS"/>
    <property type="match status" value="1"/>
</dbReference>
<dbReference type="FunFam" id="3.90.400.10:FF:000001">
    <property type="entry name" value="Maltase A3, isoform A"/>
    <property type="match status" value="1"/>
</dbReference>
<dbReference type="SUPFAM" id="SSF51445">
    <property type="entry name" value="(Trans)glycosidases"/>
    <property type="match status" value="1"/>
</dbReference>
<dbReference type="GO" id="GO:0009313">
    <property type="term" value="P:oligosaccharide catabolic process"/>
    <property type="evidence" value="ECO:0007669"/>
    <property type="project" value="TreeGrafter"/>
</dbReference>
<dbReference type="InterPro" id="IPR045857">
    <property type="entry name" value="O16G_dom_2"/>
</dbReference>
<dbReference type="PANTHER" id="PTHR10357">
    <property type="entry name" value="ALPHA-AMYLASE FAMILY MEMBER"/>
    <property type="match status" value="1"/>
</dbReference>
<dbReference type="Pfam" id="PF00128">
    <property type="entry name" value="Alpha-amylase"/>
    <property type="match status" value="1"/>
</dbReference>
<dbReference type="SMART" id="SM00642">
    <property type="entry name" value="Aamy"/>
    <property type="match status" value="1"/>
</dbReference>
<dbReference type="InterPro" id="IPR017853">
    <property type="entry name" value="GH"/>
</dbReference>
<dbReference type="AlphaFoldDB" id="A0A8J3JCD5"/>
<name>A0A8J3JCD5_9ACTN</name>
<feature type="domain" description="Glycosyl hydrolase family 13 catalytic" evidence="4">
    <location>
        <begin position="25"/>
        <end position="424"/>
    </location>
</feature>
<feature type="compositionally biased region" description="Basic and acidic residues" evidence="3">
    <location>
        <begin position="409"/>
        <end position="418"/>
    </location>
</feature>
<evidence type="ECO:0000313" key="5">
    <source>
        <dbReference type="EMBL" id="GID13408.1"/>
    </source>
</evidence>
<feature type="region of interest" description="Disordered" evidence="3">
    <location>
        <begin position="398"/>
        <end position="418"/>
    </location>
</feature>
<dbReference type="Proteomes" id="UP000612808">
    <property type="component" value="Unassembled WGS sequence"/>
</dbReference>
<evidence type="ECO:0000313" key="6">
    <source>
        <dbReference type="Proteomes" id="UP000612808"/>
    </source>
</evidence>
<comment type="caution">
    <text evidence="5">The sequence shown here is derived from an EMBL/GenBank/DDBJ whole genome shotgun (WGS) entry which is preliminary data.</text>
</comment>
<keyword evidence="2" id="KW-0325">Glycoprotein</keyword>
<dbReference type="GO" id="GO:0004556">
    <property type="term" value="F:alpha-amylase activity"/>
    <property type="evidence" value="ECO:0007669"/>
    <property type="project" value="TreeGrafter"/>
</dbReference>
<reference evidence="5" key="1">
    <citation type="submission" date="2021-01" db="EMBL/GenBank/DDBJ databases">
        <title>Whole genome shotgun sequence of Actinocatenispora rupis NBRC 107355.</title>
        <authorList>
            <person name="Komaki H."/>
            <person name="Tamura T."/>
        </authorList>
    </citation>
    <scope>NUCLEOTIDE SEQUENCE</scope>
    <source>
        <strain evidence="5">NBRC 107355</strain>
    </source>
</reference>
<protein>
    <submittedName>
        <fullName evidence="5">Alpha-amylase</fullName>
    </submittedName>
</protein>
<dbReference type="PANTHER" id="PTHR10357:SF179">
    <property type="entry name" value="NEUTRAL AND BASIC AMINO ACID TRANSPORT PROTEIN RBAT"/>
    <property type="match status" value="1"/>
</dbReference>
<keyword evidence="6" id="KW-1185">Reference proteome</keyword>
<dbReference type="InterPro" id="IPR006047">
    <property type="entry name" value="GH13_cat_dom"/>
</dbReference>
<evidence type="ECO:0000259" key="4">
    <source>
        <dbReference type="SMART" id="SM00642"/>
    </source>
</evidence>
<proteinExistence type="inferred from homology"/>